<evidence type="ECO:0000256" key="1">
    <source>
        <dbReference type="ARBA" id="ARBA00002274"/>
    </source>
</evidence>
<dbReference type="InterPro" id="IPR003758">
    <property type="entry name" value="LpxK"/>
</dbReference>
<dbReference type="PANTHER" id="PTHR42724">
    <property type="entry name" value="TETRAACYLDISACCHARIDE 4'-KINASE"/>
    <property type="match status" value="1"/>
</dbReference>
<gene>
    <name evidence="13" type="primary">lpxK</name>
    <name evidence="14" type="ORF">SAMN05421738_11054</name>
</gene>
<evidence type="ECO:0000256" key="6">
    <source>
        <dbReference type="ARBA" id="ARBA00022556"/>
    </source>
</evidence>
<comment type="pathway">
    <text evidence="2 13">Glycolipid biosynthesis; lipid IV(A) biosynthesis; lipid IV(A) from (3R)-3-hydroxytetradecanoyl-[acyl-carrier-protein] and UDP-N-acetyl-alpha-D-glucosamine: step 6/6.</text>
</comment>
<protein>
    <recommendedName>
        <fullName evidence="4 13">Tetraacyldisaccharide 4'-kinase</fullName>
        <ecNumber evidence="3 13">2.7.1.130</ecNumber>
    </recommendedName>
    <alternativeName>
        <fullName evidence="12 13">Lipid A 4'-kinase</fullName>
    </alternativeName>
</protein>
<evidence type="ECO:0000256" key="11">
    <source>
        <dbReference type="ARBA" id="ARBA00023098"/>
    </source>
</evidence>
<dbReference type="SUPFAM" id="SSF52540">
    <property type="entry name" value="P-loop containing nucleoside triphosphate hydrolases"/>
    <property type="match status" value="1"/>
</dbReference>
<dbReference type="GO" id="GO:0005886">
    <property type="term" value="C:plasma membrane"/>
    <property type="evidence" value="ECO:0007669"/>
    <property type="project" value="TreeGrafter"/>
</dbReference>
<evidence type="ECO:0000256" key="4">
    <source>
        <dbReference type="ARBA" id="ARBA00016436"/>
    </source>
</evidence>
<dbReference type="GO" id="GO:0009244">
    <property type="term" value="P:lipopolysaccharide core region biosynthetic process"/>
    <property type="evidence" value="ECO:0007669"/>
    <property type="project" value="TreeGrafter"/>
</dbReference>
<evidence type="ECO:0000256" key="13">
    <source>
        <dbReference type="HAMAP-Rule" id="MF_00409"/>
    </source>
</evidence>
<evidence type="ECO:0000256" key="8">
    <source>
        <dbReference type="ARBA" id="ARBA00022741"/>
    </source>
</evidence>
<evidence type="ECO:0000256" key="2">
    <source>
        <dbReference type="ARBA" id="ARBA00004870"/>
    </source>
</evidence>
<dbReference type="EC" id="2.7.1.130" evidence="3 13"/>
<organism evidence="14 15">
    <name type="scientific">Algoriella xinjiangensis</name>
    <dbReference type="NCBI Taxonomy" id="684065"/>
    <lineage>
        <taxon>Bacteria</taxon>
        <taxon>Pseudomonadati</taxon>
        <taxon>Bacteroidota</taxon>
        <taxon>Flavobacteriia</taxon>
        <taxon>Flavobacteriales</taxon>
        <taxon>Weeksellaceae</taxon>
        <taxon>Algoriella</taxon>
    </lineage>
</organism>
<dbReference type="HAMAP" id="MF_00409">
    <property type="entry name" value="LpxK"/>
    <property type="match status" value="1"/>
</dbReference>
<name>A0A1I4Y0F8_9FLAO</name>
<accession>A0A1I4Y0F8</accession>
<evidence type="ECO:0000256" key="10">
    <source>
        <dbReference type="ARBA" id="ARBA00022840"/>
    </source>
</evidence>
<comment type="catalytic activity">
    <reaction evidence="13">
        <text>a lipid A disaccharide + ATP = a lipid IVA + ADP + H(+)</text>
        <dbReference type="Rhea" id="RHEA:67840"/>
        <dbReference type="ChEBI" id="CHEBI:15378"/>
        <dbReference type="ChEBI" id="CHEBI:30616"/>
        <dbReference type="ChEBI" id="CHEBI:176343"/>
        <dbReference type="ChEBI" id="CHEBI:176425"/>
        <dbReference type="ChEBI" id="CHEBI:456216"/>
        <dbReference type="EC" id="2.7.1.130"/>
    </reaction>
</comment>
<dbReference type="InterPro" id="IPR027417">
    <property type="entry name" value="P-loop_NTPase"/>
</dbReference>
<evidence type="ECO:0000313" key="15">
    <source>
        <dbReference type="Proteomes" id="UP000199149"/>
    </source>
</evidence>
<dbReference type="RefSeq" id="WP_092908626.1">
    <property type="nucleotide sequence ID" value="NZ_FOUZ01000010.1"/>
</dbReference>
<dbReference type="GO" id="GO:0009245">
    <property type="term" value="P:lipid A biosynthetic process"/>
    <property type="evidence" value="ECO:0007669"/>
    <property type="project" value="UniProtKB-UniRule"/>
</dbReference>
<keyword evidence="10 13" id="KW-0067">ATP-binding</keyword>
<keyword evidence="6 13" id="KW-0441">Lipid A biosynthesis</keyword>
<evidence type="ECO:0000256" key="7">
    <source>
        <dbReference type="ARBA" id="ARBA00022679"/>
    </source>
</evidence>
<dbReference type="STRING" id="684065.SAMN05421738_11054"/>
<sequence length="346" mass="40271">MNLRRLLLPFSGLYWIGTSVRNMLYNIGMMRTTSFNIPIINVGNLSVGGTGKSPHIMYLIDLLKNEKLVSSLSRGYGRKTKGFLIANYSTKVYDIGDEPLQFFQRFKNRVLIAVCEDRVFGAKKLIDHYNAETILLDDAYQHRSIKAGFNILLTDYNNPYYKDYLLPAGDLRESSSGVKRANIIIVTKCPDRISEEKHKEISKKIKLKSHQQLFFSKIVYDNKIIGKLDTIEKSTWKNYNVILVTGIAKTDGLVKFAEENFANVLHLEYPDHHNFSQTEIEYIYKRYEDTEGRKRFDKIVLTTEKDYMRLMEESMIKDDLYYIPISIEINDKEKFNQTILEYVGQN</sequence>
<dbReference type="Pfam" id="PF02606">
    <property type="entry name" value="LpxK"/>
    <property type="match status" value="1"/>
</dbReference>
<comment type="caution">
    <text evidence="13">Lacks conserved residue(s) required for the propagation of feature annotation.</text>
</comment>
<comment type="function">
    <text evidence="1 13">Transfers the gamma-phosphate of ATP to the 4'-position of a tetraacyldisaccharide 1-phosphate intermediate (termed DS-1-P) to form tetraacyldisaccharide 1,4'-bis-phosphate (lipid IVA).</text>
</comment>
<keyword evidence="7 13" id="KW-0808">Transferase</keyword>
<keyword evidence="9 13" id="KW-0418">Kinase</keyword>
<dbReference type="PANTHER" id="PTHR42724:SF1">
    <property type="entry name" value="TETRAACYLDISACCHARIDE 4'-KINASE, MITOCHONDRIAL-RELATED"/>
    <property type="match status" value="1"/>
</dbReference>
<evidence type="ECO:0000313" key="14">
    <source>
        <dbReference type="EMBL" id="SFN31537.1"/>
    </source>
</evidence>
<dbReference type="GO" id="GO:0009029">
    <property type="term" value="F:lipid-A 4'-kinase activity"/>
    <property type="evidence" value="ECO:0007669"/>
    <property type="project" value="UniProtKB-UniRule"/>
</dbReference>
<keyword evidence="8 13" id="KW-0547">Nucleotide-binding</keyword>
<comment type="similarity">
    <text evidence="13">Belongs to the LpxK family.</text>
</comment>
<proteinExistence type="inferred from homology"/>
<evidence type="ECO:0000256" key="9">
    <source>
        <dbReference type="ARBA" id="ARBA00022777"/>
    </source>
</evidence>
<dbReference type="GO" id="GO:0005524">
    <property type="term" value="F:ATP binding"/>
    <property type="evidence" value="ECO:0007669"/>
    <property type="project" value="UniProtKB-UniRule"/>
</dbReference>
<dbReference type="OrthoDB" id="9766423at2"/>
<dbReference type="AlphaFoldDB" id="A0A1I4Y0F8"/>
<keyword evidence="15" id="KW-1185">Reference proteome</keyword>
<evidence type="ECO:0000256" key="3">
    <source>
        <dbReference type="ARBA" id="ARBA00012071"/>
    </source>
</evidence>
<evidence type="ECO:0000256" key="12">
    <source>
        <dbReference type="ARBA" id="ARBA00029757"/>
    </source>
</evidence>
<dbReference type="UniPathway" id="UPA00359">
    <property type="reaction ID" value="UER00482"/>
</dbReference>
<dbReference type="NCBIfam" id="TIGR00682">
    <property type="entry name" value="lpxK"/>
    <property type="match status" value="1"/>
</dbReference>
<dbReference type="Proteomes" id="UP000199149">
    <property type="component" value="Unassembled WGS sequence"/>
</dbReference>
<reference evidence="15" key="1">
    <citation type="submission" date="2016-10" db="EMBL/GenBank/DDBJ databases">
        <authorList>
            <person name="Varghese N."/>
            <person name="Submissions S."/>
        </authorList>
    </citation>
    <scope>NUCLEOTIDE SEQUENCE [LARGE SCALE GENOMIC DNA]</scope>
    <source>
        <strain evidence="15">XJ109</strain>
    </source>
</reference>
<keyword evidence="11 13" id="KW-0443">Lipid metabolism</keyword>
<evidence type="ECO:0000256" key="5">
    <source>
        <dbReference type="ARBA" id="ARBA00022516"/>
    </source>
</evidence>
<keyword evidence="5 13" id="KW-0444">Lipid biosynthesis</keyword>
<dbReference type="EMBL" id="FOUZ01000010">
    <property type="protein sequence ID" value="SFN31537.1"/>
    <property type="molecule type" value="Genomic_DNA"/>
</dbReference>